<feature type="domain" description="DCD" evidence="1">
    <location>
        <begin position="1"/>
        <end position="90"/>
    </location>
</feature>
<gene>
    <name evidence="2" type="ORF">POM88_034120</name>
</gene>
<protein>
    <recommendedName>
        <fullName evidence="1">DCD domain-containing protein</fullName>
    </recommendedName>
</protein>
<evidence type="ECO:0000313" key="2">
    <source>
        <dbReference type="EMBL" id="KAK1368028.1"/>
    </source>
</evidence>
<reference evidence="2" key="2">
    <citation type="submission" date="2023-05" db="EMBL/GenBank/DDBJ databases">
        <authorList>
            <person name="Schelkunov M.I."/>
        </authorList>
    </citation>
    <scope>NUCLEOTIDE SEQUENCE</scope>
    <source>
        <strain evidence="2">Hsosn_3</strain>
        <tissue evidence="2">Leaf</tissue>
    </source>
</reference>
<name>A0AAD8MDA7_9APIA</name>
<evidence type="ECO:0000259" key="1">
    <source>
        <dbReference type="PROSITE" id="PS51222"/>
    </source>
</evidence>
<dbReference type="AlphaFoldDB" id="A0AAD8MDA7"/>
<proteinExistence type="predicted"/>
<dbReference type="Proteomes" id="UP001237642">
    <property type="component" value="Unassembled WGS sequence"/>
</dbReference>
<comment type="caution">
    <text evidence="2">The sequence shown here is derived from an EMBL/GenBank/DDBJ whole genome shotgun (WGS) entry which is preliminary data.</text>
</comment>
<reference evidence="2" key="1">
    <citation type="submission" date="2023-02" db="EMBL/GenBank/DDBJ databases">
        <title>Genome of toxic invasive species Heracleum sosnowskyi carries increased number of genes despite the absence of recent whole-genome duplications.</title>
        <authorList>
            <person name="Schelkunov M."/>
            <person name="Shtratnikova V."/>
            <person name="Makarenko M."/>
            <person name="Klepikova A."/>
            <person name="Omelchenko D."/>
            <person name="Novikova G."/>
            <person name="Obukhova E."/>
            <person name="Bogdanov V."/>
            <person name="Penin A."/>
            <person name="Logacheva M."/>
        </authorList>
    </citation>
    <scope>NUCLEOTIDE SEQUENCE</scope>
    <source>
        <strain evidence="2">Hsosn_3</strain>
        <tissue evidence="2">Leaf</tissue>
    </source>
</reference>
<accession>A0AAD8MDA7</accession>
<dbReference type="InterPro" id="IPR013989">
    <property type="entry name" value="Dev_and_cell_death_domain"/>
</dbReference>
<dbReference type="PROSITE" id="PS51222">
    <property type="entry name" value="DCD"/>
    <property type="match status" value="1"/>
</dbReference>
<sequence>MVQPVKTLMVFLSASYISSGSVQKSFSVFTLCLSSSCDISSVPISHIWSCRPLPDVVFQDAIKDNPYSPNKFHIGLSAKVCIHLHQLYLRRLNNRIPPRQIADKMTREDRNTRHKIDGDKLKEGKANFGHSHGMGINTP</sequence>
<organism evidence="2 3">
    <name type="scientific">Heracleum sosnowskyi</name>
    <dbReference type="NCBI Taxonomy" id="360622"/>
    <lineage>
        <taxon>Eukaryota</taxon>
        <taxon>Viridiplantae</taxon>
        <taxon>Streptophyta</taxon>
        <taxon>Embryophyta</taxon>
        <taxon>Tracheophyta</taxon>
        <taxon>Spermatophyta</taxon>
        <taxon>Magnoliopsida</taxon>
        <taxon>eudicotyledons</taxon>
        <taxon>Gunneridae</taxon>
        <taxon>Pentapetalae</taxon>
        <taxon>asterids</taxon>
        <taxon>campanulids</taxon>
        <taxon>Apiales</taxon>
        <taxon>Apiaceae</taxon>
        <taxon>Apioideae</taxon>
        <taxon>apioid superclade</taxon>
        <taxon>Tordylieae</taxon>
        <taxon>Tordyliinae</taxon>
        <taxon>Heracleum</taxon>
    </lineage>
</organism>
<evidence type="ECO:0000313" key="3">
    <source>
        <dbReference type="Proteomes" id="UP001237642"/>
    </source>
</evidence>
<dbReference type="EMBL" id="JAUIZM010000008">
    <property type="protein sequence ID" value="KAK1368028.1"/>
    <property type="molecule type" value="Genomic_DNA"/>
</dbReference>
<keyword evidence="3" id="KW-1185">Reference proteome</keyword>